<feature type="non-terminal residue" evidence="1">
    <location>
        <position position="120"/>
    </location>
</feature>
<comment type="caution">
    <text evidence="1">The sequence shown here is derived from an EMBL/GenBank/DDBJ whole genome shotgun (WGS) entry which is preliminary data.</text>
</comment>
<keyword evidence="2" id="KW-1185">Reference proteome</keyword>
<feature type="non-terminal residue" evidence="1">
    <location>
        <position position="1"/>
    </location>
</feature>
<sequence length="120" mass="13675">YGEIFSLYVFGKIITIVGKEPSLEVISDHQNFNFLKAVFDTLPLDLLLGQPHAFFEKISKVVRDELSNDLKQYTNRIQDALKKSINRFFGECKDRKCIKSPQQFLLQIVAIPAVSVIVGE</sequence>
<accession>A0ACA9S8P7</accession>
<name>A0ACA9S8P7_9GLOM</name>
<gene>
    <name evidence="1" type="ORF">RPERSI_LOCUS28176</name>
</gene>
<dbReference type="Proteomes" id="UP000789920">
    <property type="component" value="Unassembled WGS sequence"/>
</dbReference>
<evidence type="ECO:0000313" key="2">
    <source>
        <dbReference type="Proteomes" id="UP000789920"/>
    </source>
</evidence>
<evidence type="ECO:0000313" key="1">
    <source>
        <dbReference type="EMBL" id="CAG8831529.1"/>
    </source>
</evidence>
<reference evidence="1" key="1">
    <citation type="submission" date="2021-06" db="EMBL/GenBank/DDBJ databases">
        <authorList>
            <person name="Kallberg Y."/>
            <person name="Tangrot J."/>
            <person name="Rosling A."/>
        </authorList>
    </citation>
    <scope>NUCLEOTIDE SEQUENCE</scope>
    <source>
        <strain evidence="1">MA461A</strain>
    </source>
</reference>
<proteinExistence type="predicted"/>
<organism evidence="1 2">
    <name type="scientific">Racocetra persica</name>
    <dbReference type="NCBI Taxonomy" id="160502"/>
    <lineage>
        <taxon>Eukaryota</taxon>
        <taxon>Fungi</taxon>
        <taxon>Fungi incertae sedis</taxon>
        <taxon>Mucoromycota</taxon>
        <taxon>Glomeromycotina</taxon>
        <taxon>Glomeromycetes</taxon>
        <taxon>Diversisporales</taxon>
        <taxon>Gigasporaceae</taxon>
        <taxon>Racocetra</taxon>
    </lineage>
</organism>
<dbReference type="EMBL" id="CAJVQC010101630">
    <property type="protein sequence ID" value="CAG8831529.1"/>
    <property type="molecule type" value="Genomic_DNA"/>
</dbReference>
<protein>
    <submittedName>
        <fullName evidence="1">10172_t:CDS:1</fullName>
    </submittedName>
</protein>